<dbReference type="eggNOG" id="KOG1967">
    <property type="taxonomic scope" value="Eukaryota"/>
</dbReference>
<evidence type="ECO:0000256" key="3">
    <source>
        <dbReference type="ARBA" id="ARBA00023242"/>
    </source>
</evidence>
<keyword evidence="4" id="KW-0227">DNA damage</keyword>
<protein>
    <recommendedName>
        <fullName evidence="4">MMS19 nucleotide excision repair protein</fullName>
    </recommendedName>
</protein>
<evidence type="ECO:0000313" key="7">
    <source>
        <dbReference type="EMBL" id="EGV63050.1"/>
    </source>
</evidence>
<comment type="function">
    <text evidence="4">Key component of the cytosolic iron-sulfur protein assembly (CIA) complex, a multiprotein complex that mediates the incorporation of iron-sulfur cluster into apoproteins specifically involved in DNA metabolism and genomic integrity. In the CIA complex, MMS19 acts as an adapter between early-acting CIA components and a subset of cellular target iron-sulfur proteins.</text>
</comment>
<accession>G3B6Y6</accession>
<dbReference type="PANTHER" id="PTHR12891">
    <property type="entry name" value="DNA REPAIR/TRANSCRIPTION PROTEIN MET18/MMS19"/>
    <property type="match status" value="1"/>
</dbReference>
<sequence length="1056" mass="120583">MSDPATLITQFVTFSGAEDSENAAKYASSLADLISTNKLSFLQFIQLLGSRITSSIDEDRTKGMRCLAAVLHEITSSSSALSKHDINVLVDFLLTKFSDKPCFADVIKALTNILHAKAFSPSLNDNLVKILRKVVDEYDSSVHLARGRYEVFALLQTALTRFRDAITTRPALHDLYVQAFLHVSNGEKDPRNLLISFDLNKNINHYFRFEVATNELHKHFVEELFDTCFCYFPISFRPPPNDPYKITSEQLKTSLRSTLTSQFLFAKDLFNNLFEKLASTNPVIRNDVLLTLLSAVDSFHEDTILEYWETIWNGLKFEILHSENTNIFSVSNDRFIPENIMDLADSDENKSLYLVLEILSRMATRLDDEDGLLPGITSDLKEYLSITSKVFMKAVILLSSMATASERGFNYIQQFIFQSENLGKFISGFDDTDDNMETDISLTVARQRDLIDAFGYILISYQVLSSSLPNASFFFESNYLSQVKDSLVVFLGQLLQASSTIEKTLKCKIIQQYIKLIQLRRFLSYEEKHVIMELLNDMFFELIEEAKPDDLIVDEIMKGLINLTEDGSDQNNQLIVDVFLPQVLQQIDPQNQKLSKYVEVLDSVVVSSQLLEVVSIRLVNRLSNDRDFNSKIIELLGSLVMKVQKRSQFLMNSWFKGIVPKLLNQAAEVEASGVNNSDNWHYLELISVLLGFVIKYYDSPKHQGILDDFQSAFYKNKAKSGLKLSGYTILEVASPMVLVFNNVLSNIDKSTNLSIQLEDLVRLIETTSNLRDPILKVNYLQHLCLLVNKFYKDDDSLQPVVEKLYDLQQPSNFEISVWIIKALMLRLSKVGIEYLTKLLEVLDHDASQATIVLRSFDIILRDLKIFSPNKELPKGSKIISKVNHLNTRSLYKQQVFNIVLAKVLQQPENEIHLQLLAVLTKNIDSHVLKSRINDIIPLTIQSIQLNTLLDTSLETLLIIIDSNNLQNFMPLLVKRLMVLSNTKVVENNRIVNTERIRYLSLKCLLELLRTNDKSTILLYKPEMLVGLVTNLDDPRRSIRKLSCDIRQLLFEAREST</sequence>
<feature type="domain" description="MMS19 C-terminal" evidence="5">
    <location>
        <begin position="598"/>
        <end position="1007"/>
    </location>
</feature>
<dbReference type="InterPro" id="IPR039920">
    <property type="entry name" value="MMS19"/>
</dbReference>
<dbReference type="AlphaFoldDB" id="G3B6Y6"/>
<dbReference type="OrthoDB" id="342900at2759"/>
<evidence type="ECO:0000256" key="1">
    <source>
        <dbReference type="ARBA" id="ARBA00004123"/>
    </source>
</evidence>
<evidence type="ECO:0000259" key="5">
    <source>
        <dbReference type="Pfam" id="PF12460"/>
    </source>
</evidence>
<feature type="domain" description="MMS19 N-terminal" evidence="6">
    <location>
        <begin position="45"/>
        <end position="321"/>
    </location>
</feature>
<dbReference type="GO" id="GO:0051604">
    <property type="term" value="P:protein maturation"/>
    <property type="evidence" value="ECO:0007669"/>
    <property type="project" value="UniProtKB-UniRule"/>
</dbReference>
<dbReference type="GO" id="GO:0097361">
    <property type="term" value="C:cytosolic [4Fe-4S] assembly targeting complex"/>
    <property type="evidence" value="ECO:0007669"/>
    <property type="project" value="UniProtKB-UniRule"/>
</dbReference>
<keyword evidence="2" id="KW-0677">Repeat</keyword>
<dbReference type="KEGG" id="cten:18245859"/>
<organism evidence="8">
    <name type="scientific">Candida tenuis (strain ATCC 10573 / BCRC 21748 / CBS 615 / JCM 9827 / NBRC 10315 / NRRL Y-1498 / VKM Y-70)</name>
    <name type="common">Yeast</name>
    <name type="synonym">Yamadazyma tenuis</name>
    <dbReference type="NCBI Taxonomy" id="590646"/>
    <lineage>
        <taxon>Eukaryota</taxon>
        <taxon>Fungi</taxon>
        <taxon>Dikarya</taxon>
        <taxon>Ascomycota</taxon>
        <taxon>Saccharomycotina</taxon>
        <taxon>Pichiomycetes</taxon>
        <taxon>Debaryomycetaceae</taxon>
        <taxon>Yamadazyma</taxon>
    </lineage>
</organism>
<dbReference type="EMBL" id="GL996524">
    <property type="protein sequence ID" value="EGV63050.1"/>
    <property type="molecule type" value="Genomic_DNA"/>
</dbReference>
<evidence type="ECO:0000259" key="6">
    <source>
        <dbReference type="Pfam" id="PF14500"/>
    </source>
</evidence>
<dbReference type="RefSeq" id="XP_006686843.1">
    <property type="nucleotide sequence ID" value="XM_006686780.1"/>
</dbReference>
<name>G3B6Y6_CANTC</name>
<dbReference type="Proteomes" id="UP000000707">
    <property type="component" value="Unassembled WGS sequence"/>
</dbReference>
<dbReference type="PANTHER" id="PTHR12891:SF0">
    <property type="entry name" value="MMS19 NUCLEOTIDE EXCISION REPAIR PROTEIN HOMOLOG"/>
    <property type="match status" value="1"/>
</dbReference>
<dbReference type="HOGENOM" id="CLU_005943_1_0_1"/>
<dbReference type="Pfam" id="PF12460">
    <property type="entry name" value="MMS19_C"/>
    <property type="match status" value="1"/>
</dbReference>
<proteinExistence type="inferred from homology"/>
<dbReference type="GO" id="GO:0006281">
    <property type="term" value="P:DNA repair"/>
    <property type="evidence" value="ECO:0007669"/>
    <property type="project" value="UniProtKB-UniRule"/>
</dbReference>
<keyword evidence="8" id="KW-1185">Reference proteome</keyword>
<dbReference type="SUPFAM" id="SSF48371">
    <property type="entry name" value="ARM repeat"/>
    <property type="match status" value="1"/>
</dbReference>
<dbReference type="InterPro" id="IPR024687">
    <property type="entry name" value="MMS19_C"/>
</dbReference>
<evidence type="ECO:0000256" key="2">
    <source>
        <dbReference type="ARBA" id="ARBA00022737"/>
    </source>
</evidence>
<gene>
    <name evidence="7" type="ORF">CANTEDRAFT_106041</name>
</gene>
<evidence type="ECO:0000256" key="4">
    <source>
        <dbReference type="RuleBase" id="RU367072"/>
    </source>
</evidence>
<dbReference type="GO" id="GO:0005634">
    <property type="term" value="C:nucleus"/>
    <property type="evidence" value="ECO:0007669"/>
    <property type="project" value="UniProtKB-SubCell"/>
</dbReference>
<reference evidence="7 8" key="1">
    <citation type="journal article" date="2011" name="Proc. Natl. Acad. Sci. U.S.A.">
        <title>Comparative genomics of xylose-fermenting fungi for enhanced biofuel production.</title>
        <authorList>
            <person name="Wohlbach D.J."/>
            <person name="Kuo A."/>
            <person name="Sato T.K."/>
            <person name="Potts K.M."/>
            <person name="Salamov A.A."/>
            <person name="LaButti K.M."/>
            <person name="Sun H."/>
            <person name="Clum A."/>
            <person name="Pangilinan J.L."/>
            <person name="Lindquist E.A."/>
            <person name="Lucas S."/>
            <person name="Lapidus A."/>
            <person name="Jin M."/>
            <person name="Gunawan C."/>
            <person name="Balan V."/>
            <person name="Dale B.E."/>
            <person name="Jeffries T.W."/>
            <person name="Zinkel R."/>
            <person name="Barry K.W."/>
            <person name="Grigoriev I.V."/>
            <person name="Gasch A.P."/>
        </authorList>
    </citation>
    <scope>NUCLEOTIDE SEQUENCE [LARGE SCALE GENOMIC DNA]</scope>
    <source>
        <strain evidence="8">ATCC 10573 / BCRC 21748 / CBS 615 / JCM 9827 / NBRC 10315 / NRRL Y-1498 / VKM Y-70</strain>
    </source>
</reference>
<comment type="subcellular location">
    <subcellularLocation>
        <location evidence="1 4">Nucleus</location>
    </subcellularLocation>
</comment>
<dbReference type="GO" id="GO:0016226">
    <property type="term" value="P:iron-sulfur cluster assembly"/>
    <property type="evidence" value="ECO:0007669"/>
    <property type="project" value="UniProtKB-UniRule"/>
</dbReference>
<dbReference type="STRING" id="590646.G3B6Y6"/>
<keyword evidence="3 4" id="KW-0539">Nucleus</keyword>
<dbReference type="GeneID" id="18245859"/>
<comment type="similarity">
    <text evidence="4">Belongs to the MET18/MMS19 family.</text>
</comment>
<keyword evidence="4" id="KW-0234">DNA repair</keyword>
<dbReference type="Pfam" id="PF14500">
    <property type="entry name" value="MMS19_N"/>
    <property type="match status" value="1"/>
</dbReference>
<evidence type="ECO:0000313" key="8">
    <source>
        <dbReference type="Proteomes" id="UP000000707"/>
    </source>
</evidence>
<dbReference type="InterPro" id="IPR016024">
    <property type="entry name" value="ARM-type_fold"/>
</dbReference>
<dbReference type="InterPro" id="IPR029240">
    <property type="entry name" value="MMS19_N"/>
</dbReference>